<dbReference type="AlphaFoldDB" id="A0AAX6GBX6"/>
<reference evidence="2" key="2">
    <citation type="submission" date="2023-04" db="EMBL/GenBank/DDBJ databases">
        <authorList>
            <person name="Bruccoleri R.E."/>
            <person name="Oakeley E.J."/>
            <person name="Faust A.-M."/>
            <person name="Dessus-Babus S."/>
            <person name="Altorfer M."/>
            <person name="Burckhardt D."/>
            <person name="Oertli M."/>
            <person name="Naumann U."/>
            <person name="Petersen F."/>
            <person name="Wong J."/>
        </authorList>
    </citation>
    <scope>NUCLEOTIDE SEQUENCE</scope>
    <source>
        <strain evidence="2">GSM-AAB239-AS_SAM_17_03QT</strain>
        <tissue evidence="2">Leaf</tissue>
    </source>
</reference>
<sequence>MEKKRIREERECLSLRNSFPILRKSQQEEVKEKTEKEKCERIPEEMRTMSTHLDGSGAHRGSEMEALAARTGGSRSQQKLPARAWPPGL</sequence>
<feature type="region of interest" description="Disordered" evidence="1">
    <location>
        <begin position="44"/>
        <end position="89"/>
    </location>
</feature>
<comment type="caution">
    <text evidence="2">The sequence shown here is derived from an EMBL/GenBank/DDBJ whole genome shotgun (WGS) entry which is preliminary data.</text>
</comment>
<evidence type="ECO:0000313" key="2">
    <source>
        <dbReference type="EMBL" id="KAJ6826214.1"/>
    </source>
</evidence>
<name>A0AAX6GBX6_IRIPA</name>
<reference evidence="2" key="1">
    <citation type="journal article" date="2023" name="GigaByte">
        <title>Genome assembly of the bearded iris, Iris pallida Lam.</title>
        <authorList>
            <person name="Bruccoleri R.E."/>
            <person name="Oakeley E.J."/>
            <person name="Faust A.M.E."/>
            <person name="Altorfer M."/>
            <person name="Dessus-Babus S."/>
            <person name="Burckhardt D."/>
            <person name="Oertli M."/>
            <person name="Naumann U."/>
            <person name="Petersen F."/>
            <person name="Wong J."/>
        </authorList>
    </citation>
    <scope>NUCLEOTIDE SEQUENCE</scope>
    <source>
        <strain evidence="2">GSM-AAB239-AS_SAM_17_03QT</strain>
    </source>
</reference>
<accession>A0AAX6GBX6</accession>
<dbReference type="EMBL" id="JANAVB010021000">
    <property type="protein sequence ID" value="KAJ6826214.1"/>
    <property type="molecule type" value="Genomic_DNA"/>
</dbReference>
<evidence type="ECO:0000313" key="3">
    <source>
        <dbReference type="Proteomes" id="UP001140949"/>
    </source>
</evidence>
<evidence type="ECO:0000256" key="1">
    <source>
        <dbReference type="SAM" id="MobiDB-lite"/>
    </source>
</evidence>
<protein>
    <submittedName>
        <fullName evidence="2">Leucine-rich repeat extensin-like protein 7</fullName>
    </submittedName>
</protein>
<gene>
    <name evidence="2" type="ORF">M6B38_372365</name>
</gene>
<proteinExistence type="predicted"/>
<organism evidence="2 3">
    <name type="scientific">Iris pallida</name>
    <name type="common">Sweet iris</name>
    <dbReference type="NCBI Taxonomy" id="29817"/>
    <lineage>
        <taxon>Eukaryota</taxon>
        <taxon>Viridiplantae</taxon>
        <taxon>Streptophyta</taxon>
        <taxon>Embryophyta</taxon>
        <taxon>Tracheophyta</taxon>
        <taxon>Spermatophyta</taxon>
        <taxon>Magnoliopsida</taxon>
        <taxon>Liliopsida</taxon>
        <taxon>Asparagales</taxon>
        <taxon>Iridaceae</taxon>
        <taxon>Iridoideae</taxon>
        <taxon>Irideae</taxon>
        <taxon>Iris</taxon>
    </lineage>
</organism>
<dbReference type="Proteomes" id="UP001140949">
    <property type="component" value="Unassembled WGS sequence"/>
</dbReference>
<keyword evidence="3" id="KW-1185">Reference proteome</keyword>